<reference evidence="3 4" key="1">
    <citation type="journal article" date="2018" name="Int. J. Syst. Evol. Microbiol.">
        <title>Mesosutterella multiformis gen. nov., sp. nov., a member of the family Sutterellaceae and Sutterella megalosphaeroides sp. nov., isolated from human faeces.</title>
        <authorList>
            <person name="Sakamoto M."/>
            <person name="Ikeyama N."/>
            <person name="Kunihiro T."/>
            <person name="Iino T."/>
            <person name="Yuki M."/>
            <person name="Ohkuma M."/>
        </authorList>
    </citation>
    <scope>NUCLEOTIDE SEQUENCE [LARGE SCALE GENOMIC DNA]</scope>
    <source>
        <strain evidence="3 4">4NBBH2</strain>
    </source>
</reference>
<protein>
    <submittedName>
        <fullName evidence="3">Uncharacterized protein</fullName>
    </submittedName>
</protein>
<comment type="similarity">
    <text evidence="2">Belongs to the TacA antitoxin family.</text>
</comment>
<dbReference type="Pfam" id="PF08681">
    <property type="entry name" value="TacA1"/>
    <property type="match status" value="1"/>
</dbReference>
<dbReference type="Gene3D" id="1.20.5.780">
    <property type="entry name" value="Single helix bin"/>
    <property type="match status" value="1"/>
</dbReference>
<dbReference type="EMBL" id="BGZJ01000002">
    <property type="protein sequence ID" value="GBO94596.1"/>
    <property type="molecule type" value="Genomic_DNA"/>
</dbReference>
<proteinExistence type="inferred from homology"/>
<evidence type="ECO:0000313" key="4">
    <source>
        <dbReference type="Proteomes" id="UP000266091"/>
    </source>
</evidence>
<evidence type="ECO:0000256" key="2">
    <source>
        <dbReference type="ARBA" id="ARBA00049988"/>
    </source>
</evidence>
<comment type="caution">
    <text evidence="3">The sequence shown here is derived from an EMBL/GenBank/DDBJ whole genome shotgun (WGS) entry which is preliminary data.</text>
</comment>
<dbReference type="GO" id="GO:0006355">
    <property type="term" value="P:regulation of DNA-templated transcription"/>
    <property type="evidence" value="ECO:0007669"/>
    <property type="project" value="InterPro"/>
</dbReference>
<dbReference type="OrthoDB" id="9900624at2"/>
<dbReference type="InterPro" id="IPR014795">
    <property type="entry name" value="TacA_1-like"/>
</dbReference>
<organism evidence="3 4">
    <name type="scientific">Mesosutterella multiformis</name>
    <dbReference type="NCBI Taxonomy" id="2259133"/>
    <lineage>
        <taxon>Bacteria</taxon>
        <taxon>Pseudomonadati</taxon>
        <taxon>Pseudomonadota</taxon>
        <taxon>Betaproteobacteria</taxon>
        <taxon>Burkholderiales</taxon>
        <taxon>Sutterellaceae</taxon>
        <taxon>Mesosutterella</taxon>
    </lineage>
</organism>
<keyword evidence="4" id="KW-1185">Reference proteome</keyword>
<dbReference type="RefSeq" id="WP_116270835.1">
    <property type="nucleotide sequence ID" value="NZ_BGZJ01000002.1"/>
</dbReference>
<accession>A0A388SE96</accession>
<dbReference type="AlphaFoldDB" id="A0A388SE96"/>
<name>A0A388SE96_9BURK</name>
<sequence length="106" mass="11777">MSANASGEFNICLSSGEQHLLRDAAEKSGVSLAGFIRVAALREAEKLAKRSEVSREESVVQTRKESEKLIESLDRSFTPNDKMNEAMDLANRIIQNSESYKQEAND</sequence>
<dbReference type="SUPFAM" id="SSF47598">
    <property type="entry name" value="Ribbon-helix-helix"/>
    <property type="match status" value="1"/>
</dbReference>
<keyword evidence="1" id="KW-1277">Toxin-antitoxin system</keyword>
<evidence type="ECO:0000313" key="3">
    <source>
        <dbReference type="EMBL" id="GBO94596.1"/>
    </source>
</evidence>
<evidence type="ECO:0000256" key="1">
    <source>
        <dbReference type="ARBA" id="ARBA00022649"/>
    </source>
</evidence>
<gene>
    <name evidence="3" type="ORF">MESMUL_19500</name>
</gene>
<dbReference type="InterPro" id="IPR010985">
    <property type="entry name" value="Ribbon_hlx_hlx"/>
</dbReference>
<dbReference type="Proteomes" id="UP000266091">
    <property type="component" value="Unassembled WGS sequence"/>
</dbReference>